<feature type="domain" description="Bacterial sugar transferase" evidence="10">
    <location>
        <begin position="321"/>
        <end position="512"/>
    </location>
</feature>
<keyword evidence="8 9" id="KW-0472">Membrane</keyword>
<comment type="similarity">
    <text evidence="3">Belongs to the bacterial sugar transferase family.</text>
</comment>
<keyword evidence="7 9" id="KW-1133">Transmembrane helix</keyword>
<keyword evidence="5 11" id="KW-0808">Transferase</keyword>
<evidence type="ECO:0000256" key="8">
    <source>
        <dbReference type="ARBA" id="ARBA00023136"/>
    </source>
</evidence>
<dbReference type="Proteomes" id="UP000317238">
    <property type="component" value="Unassembled WGS sequence"/>
</dbReference>
<evidence type="ECO:0000256" key="6">
    <source>
        <dbReference type="ARBA" id="ARBA00022692"/>
    </source>
</evidence>
<sequence>MPSTDLQESKRLPVGVVSTEAIEQLAPVLPEPSGKERNRKRRPRGVASGVGQVVLTSIPLICGDLLVVLGSFYGAILVSAALLGYAPHTNFFFQGLAVGVSFLGIGLLMGLYPATGVSPVFELRQLVLSGFFAFSLMLATNAMVAVLSPIELLVGIIGGIVAMLLLPVVRASVRHMVADRGWWGERVVIIGAGVQGQAIYKFYQRASQRGLRPVGLVDRWHDAQPLSPPLDADRFRYLGSIDRLNRIVPRHGVRWGILAPGGCDGMDVSGVMRFCGDLPHLIVLPSQLMIPSLWASPRECAGVMGVHVTDHLQSPVNATVKRAVDFFGSLFGLLAASPMFILAIAWTKWKSPGPAFYGHTRIGRDGKKFKAWKFRTMVPDADSVLEDYLERHPEMRREWIEDQKLKNDPRIIPGIGHFLRKTSLDEIPQLWNVLTGEMSLVGPRPIVQSEVQRYREMFPYYLRVRPGITGLWQVSGRNDTSYDQRVQLDSYYVCNWSPWLDTYILLRTIRTMAMREGAY</sequence>
<organism evidence="11 12">
    <name type="scientific">Crateriforma conspicua</name>
    <dbReference type="NCBI Taxonomy" id="2527996"/>
    <lineage>
        <taxon>Bacteria</taxon>
        <taxon>Pseudomonadati</taxon>
        <taxon>Planctomycetota</taxon>
        <taxon>Planctomycetia</taxon>
        <taxon>Planctomycetales</taxon>
        <taxon>Planctomycetaceae</taxon>
        <taxon>Crateriforma</taxon>
    </lineage>
</organism>
<comment type="caution">
    <text evidence="11">The sequence shown here is derived from an EMBL/GenBank/DDBJ whole genome shotgun (WGS) entry which is preliminary data.</text>
</comment>
<dbReference type="EC" id="2.7.8.31" evidence="11"/>
<dbReference type="AlphaFoldDB" id="A0A5C5Y0I4"/>
<evidence type="ECO:0000256" key="5">
    <source>
        <dbReference type="ARBA" id="ARBA00022679"/>
    </source>
</evidence>
<dbReference type="NCBIfam" id="TIGR03022">
    <property type="entry name" value="WbaP_sugtrans"/>
    <property type="match status" value="1"/>
</dbReference>
<gene>
    <name evidence="11" type="primary">wcaJ_1</name>
    <name evidence="11" type="ORF">Pan14r_03520</name>
</gene>
<name>A0A5C5Y0I4_9PLAN</name>
<feature type="transmembrane region" description="Helical" evidence="9">
    <location>
        <begin position="126"/>
        <end position="146"/>
    </location>
</feature>
<accession>A0A5C5Y0I4</accession>
<dbReference type="EMBL" id="SJPL01000001">
    <property type="protein sequence ID" value="TWT68113.1"/>
    <property type="molecule type" value="Genomic_DNA"/>
</dbReference>
<dbReference type="OrthoDB" id="9766874at2"/>
<proteinExistence type="inferred from homology"/>
<dbReference type="Gene3D" id="3.40.50.720">
    <property type="entry name" value="NAD(P)-binding Rossmann-like Domain"/>
    <property type="match status" value="1"/>
</dbReference>
<dbReference type="GO" id="GO:0089702">
    <property type="term" value="F:undecaprenyl-phosphate glucose phosphotransferase activity"/>
    <property type="evidence" value="ECO:0007669"/>
    <property type="project" value="UniProtKB-EC"/>
</dbReference>
<comment type="subcellular location">
    <subcellularLocation>
        <location evidence="2">Cell membrane</location>
    </subcellularLocation>
    <subcellularLocation>
        <location evidence="1">Membrane</location>
        <topology evidence="1">Multi-pass membrane protein</topology>
    </subcellularLocation>
</comment>
<evidence type="ECO:0000256" key="2">
    <source>
        <dbReference type="ARBA" id="ARBA00004236"/>
    </source>
</evidence>
<evidence type="ECO:0000256" key="7">
    <source>
        <dbReference type="ARBA" id="ARBA00022989"/>
    </source>
</evidence>
<feature type="transmembrane region" description="Helical" evidence="9">
    <location>
        <begin position="326"/>
        <end position="346"/>
    </location>
</feature>
<reference evidence="11 12" key="1">
    <citation type="submission" date="2019-02" db="EMBL/GenBank/DDBJ databases">
        <title>Deep-cultivation of Planctomycetes and their phenomic and genomic characterization uncovers novel biology.</title>
        <authorList>
            <person name="Wiegand S."/>
            <person name="Jogler M."/>
            <person name="Boedeker C."/>
            <person name="Pinto D."/>
            <person name="Vollmers J."/>
            <person name="Rivas-Marin E."/>
            <person name="Kohn T."/>
            <person name="Peeters S.H."/>
            <person name="Heuer A."/>
            <person name="Rast P."/>
            <person name="Oberbeckmann S."/>
            <person name="Bunk B."/>
            <person name="Jeske O."/>
            <person name="Meyerdierks A."/>
            <person name="Storesund J.E."/>
            <person name="Kallscheuer N."/>
            <person name="Luecker S."/>
            <person name="Lage O.M."/>
            <person name="Pohl T."/>
            <person name="Merkel B.J."/>
            <person name="Hornburger P."/>
            <person name="Mueller R.-W."/>
            <person name="Bruemmer F."/>
            <person name="Labrenz M."/>
            <person name="Spormann A.M."/>
            <person name="Op Den Camp H."/>
            <person name="Overmann J."/>
            <person name="Amann R."/>
            <person name="Jetten M.S.M."/>
            <person name="Mascher T."/>
            <person name="Medema M.H."/>
            <person name="Devos D.P."/>
            <person name="Kaster A.-K."/>
            <person name="Ovreas L."/>
            <person name="Rohde M."/>
            <person name="Galperin M.Y."/>
            <person name="Jogler C."/>
        </authorList>
    </citation>
    <scope>NUCLEOTIDE SEQUENCE [LARGE SCALE GENOMIC DNA]</scope>
    <source>
        <strain evidence="11 12">Pan14r</strain>
    </source>
</reference>
<dbReference type="InterPro" id="IPR017475">
    <property type="entry name" value="EPS_sugar_tfrase"/>
</dbReference>
<evidence type="ECO:0000256" key="9">
    <source>
        <dbReference type="SAM" id="Phobius"/>
    </source>
</evidence>
<keyword evidence="6 9" id="KW-0812">Transmembrane</keyword>
<dbReference type="PANTHER" id="PTHR30576">
    <property type="entry name" value="COLANIC BIOSYNTHESIS UDP-GLUCOSE LIPID CARRIER TRANSFERASE"/>
    <property type="match status" value="1"/>
</dbReference>
<protein>
    <submittedName>
        <fullName evidence="11">UDP-glucose:undecaprenyl-phosphate glucose-1-phosphate transferase</fullName>
        <ecNumber evidence="11">2.7.8.31</ecNumber>
    </submittedName>
</protein>
<evidence type="ECO:0000259" key="10">
    <source>
        <dbReference type="Pfam" id="PF02397"/>
    </source>
</evidence>
<evidence type="ECO:0000256" key="1">
    <source>
        <dbReference type="ARBA" id="ARBA00004141"/>
    </source>
</evidence>
<feature type="transmembrane region" description="Helical" evidence="9">
    <location>
        <begin position="91"/>
        <end position="114"/>
    </location>
</feature>
<evidence type="ECO:0000256" key="3">
    <source>
        <dbReference type="ARBA" id="ARBA00006464"/>
    </source>
</evidence>
<dbReference type="GO" id="GO:0000271">
    <property type="term" value="P:polysaccharide biosynthetic process"/>
    <property type="evidence" value="ECO:0007669"/>
    <property type="project" value="InterPro"/>
</dbReference>
<dbReference type="Pfam" id="PF02397">
    <property type="entry name" value="Bac_transf"/>
    <property type="match status" value="1"/>
</dbReference>
<keyword evidence="4" id="KW-1003">Cell membrane</keyword>
<keyword evidence="12" id="KW-1185">Reference proteome</keyword>
<evidence type="ECO:0000313" key="11">
    <source>
        <dbReference type="EMBL" id="TWT68113.1"/>
    </source>
</evidence>
<evidence type="ECO:0000313" key="12">
    <source>
        <dbReference type="Proteomes" id="UP000317238"/>
    </source>
</evidence>
<dbReference type="GO" id="GO:0005886">
    <property type="term" value="C:plasma membrane"/>
    <property type="evidence" value="ECO:0007669"/>
    <property type="project" value="UniProtKB-SubCell"/>
</dbReference>
<dbReference type="PANTHER" id="PTHR30576:SF4">
    <property type="entry name" value="UNDECAPRENYL-PHOSPHATE GALACTOSE PHOSPHOTRANSFERASE"/>
    <property type="match status" value="1"/>
</dbReference>
<feature type="transmembrane region" description="Helical" evidence="9">
    <location>
        <begin position="152"/>
        <end position="173"/>
    </location>
</feature>
<evidence type="ECO:0000256" key="4">
    <source>
        <dbReference type="ARBA" id="ARBA00022475"/>
    </source>
</evidence>
<dbReference type="NCBIfam" id="TIGR03025">
    <property type="entry name" value="EPS_sugtrans"/>
    <property type="match status" value="1"/>
</dbReference>
<dbReference type="InterPro" id="IPR003362">
    <property type="entry name" value="Bact_transf"/>
</dbReference>
<dbReference type="RefSeq" id="WP_145297109.1">
    <property type="nucleotide sequence ID" value="NZ_CP036319.1"/>
</dbReference>
<dbReference type="InterPro" id="IPR017472">
    <property type="entry name" value="Undecaprenyl-P_galact_Ptfrase"/>
</dbReference>
<feature type="transmembrane region" description="Helical" evidence="9">
    <location>
        <begin position="65"/>
        <end position="85"/>
    </location>
</feature>